<feature type="transmembrane region" description="Helical" evidence="1">
    <location>
        <begin position="58"/>
        <end position="79"/>
    </location>
</feature>
<dbReference type="AlphaFoldDB" id="A0A7H9AKN1"/>
<reference evidence="3 4" key="1">
    <citation type="journal article" date="2006" name="Int. J. Syst. Evol. Microbiol.">
        <title>Costertonia aggregata gen. nov., sp. nov., a mesophilic marine bacterium of the family Flavobacteriaceae, isolated from a mature biofilm.</title>
        <authorList>
            <person name="Kwon K.K."/>
            <person name="Lee Y.K."/>
            <person name="Lee H.K."/>
        </authorList>
    </citation>
    <scope>NUCLEOTIDE SEQUENCE [LARGE SCALE GENOMIC DNA]</scope>
    <source>
        <strain evidence="3 4">KCCM 42265</strain>
    </source>
</reference>
<name>A0A7H9AKN1_9FLAO</name>
<dbReference type="RefSeq" id="WP_179240346.1">
    <property type="nucleotide sequence ID" value="NZ_CP058595.1"/>
</dbReference>
<keyword evidence="4" id="KW-1185">Reference proteome</keyword>
<keyword evidence="1" id="KW-0472">Membrane</keyword>
<evidence type="ECO:0000259" key="2">
    <source>
        <dbReference type="Pfam" id="PF13239"/>
    </source>
</evidence>
<dbReference type="EMBL" id="CP058595">
    <property type="protein sequence ID" value="QLG44010.1"/>
    <property type="molecule type" value="Genomic_DNA"/>
</dbReference>
<evidence type="ECO:0000313" key="3">
    <source>
        <dbReference type="EMBL" id="QLG44010.1"/>
    </source>
</evidence>
<evidence type="ECO:0000256" key="1">
    <source>
        <dbReference type="SAM" id="Phobius"/>
    </source>
</evidence>
<dbReference type="Proteomes" id="UP000509302">
    <property type="component" value="Chromosome"/>
</dbReference>
<protein>
    <submittedName>
        <fullName evidence="3">2TM domain-containing protein</fullName>
    </submittedName>
</protein>
<dbReference type="InterPro" id="IPR025698">
    <property type="entry name" value="2TM_dom"/>
</dbReference>
<feature type="domain" description="2TM" evidence="2">
    <location>
        <begin position="14"/>
        <end position="102"/>
    </location>
</feature>
<keyword evidence="1" id="KW-0812">Transmembrane</keyword>
<gene>
    <name evidence="3" type="ORF">HYG79_01135</name>
</gene>
<accession>A0A7H9AKN1</accession>
<evidence type="ECO:0000313" key="4">
    <source>
        <dbReference type="Proteomes" id="UP000509302"/>
    </source>
</evidence>
<sequence>MELEETNRTNKMLRAKKHVDELKGFYIHLLVYILVNIFITTVTVIARINGGESFGEAFFSFASFSTAIFWGIGLAFHAAKVYNYSPFFSKDWEKRQIQKYIEKDKKESEKYSR</sequence>
<dbReference type="KEGG" id="cagg:HYG79_01135"/>
<keyword evidence="1" id="KW-1133">Transmembrane helix</keyword>
<proteinExistence type="predicted"/>
<organism evidence="3 4">
    <name type="scientific">Costertonia aggregata</name>
    <dbReference type="NCBI Taxonomy" id="343403"/>
    <lineage>
        <taxon>Bacteria</taxon>
        <taxon>Pseudomonadati</taxon>
        <taxon>Bacteroidota</taxon>
        <taxon>Flavobacteriia</taxon>
        <taxon>Flavobacteriales</taxon>
        <taxon>Flavobacteriaceae</taxon>
        <taxon>Costertonia</taxon>
    </lineage>
</organism>
<dbReference type="Pfam" id="PF13239">
    <property type="entry name" value="2TM"/>
    <property type="match status" value="1"/>
</dbReference>
<feature type="transmembrane region" description="Helical" evidence="1">
    <location>
        <begin position="25"/>
        <end position="46"/>
    </location>
</feature>